<organism evidence="2 3">
    <name type="scientific">Halomicrobium mukohataei (strain ATCC 700874 / DSM 12286 / JCM 9738 / NCIMB 13541)</name>
    <name type="common">Haloarcula mukohataei</name>
    <dbReference type="NCBI Taxonomy" id="485914"/>
    <lineage>
        <taxon>Archaea</taxon>
        <taxon>Methanobacteriati</taxon>
        <taxon>Methanobacteriota</taxon>
        <taxon>Stenosarchaea group</taxon>
        <taxon>Halobacteria</taxon>
        <taxon>Halobacteriales</taxon>
        <taxon>Haloarculaceae</taxon>
        <taxon>Halomicrobium</taxon>
    </lineage>
</organism>
<evidence type="ECO:0008006" key="4">
    <source>
        <dbReference type="Google" id="ProtNLM"/>
    </source>
</evidence>
<name>C7P3W9_HALMD</name>
<evidence type="ECO:0000256" key="1">
    <source>
        <dbReference type="SAM" id="MobiDB-lite"/>
    </source>
</evidence>
<protein>
    <recommendedName>
        <fullName evidence="4">SRPBCC family protein</fullName>
    </recommendedName>
</protein>
<evidence type="ECO:0000313" key="2">
    <source>
        <dbReference type="EMBL" id="ACV47791.1"/>
    </source>
</evidence>
<dbReference type="AlphaFoldDB" id="C7P3W9"/>
<dbReference type="InterPro" id="IPR023393">
    <property type="entry name" value="START-like_dom_sf"/>
</dbReference>
<dbReference type="Gene3D" id="3.30.530.20">
    <property type="match status" value="1"/>
</dbReference>
<accession>C7P3W9</accession>
<dbReference type="KEGG" id="hmu:Hmuk_1677"/>
<sequence length="176" mass="19165">MFGNGSDAENPSERTALSGAASPSDRRRLNRTGDAPALMQEVTVTRDLPAAPEAVRSLVEETESFMSAAGFDAVRVEGETIRIQNRVGLFDVELIAGIVKDDDAVLAYEQEEGIFEDMHTAYHLEETDDGTTISATTTFEAVDLPIVGQVLDATVVKRQRSSELNAQFDWLEAELS</sequence>
<dbReference type="SUPFAM" id="SSF55961">
    <property type="entry name" value="Bet v1-like"/>
    <property type="match status" value="1"/>
</dbReference>
<dbReference type="HOGENOM" id="CLU_134203_0_0_2"/>
<reference evidence="2 3" key="1">
    <citation type="journal article" date="2009" name="Stand. Genomic Sci.">
        <title>Complete genome sequence of Halomicrobium mukohataei type strain (arg-2).</title>
        <authorList>
            <person name="Tindall B.J."/>
            <person name="Schneider S."/>
            <person name="Lapidus A."/>
            <person name="Copeland A."/>
            <person name="Glavina Del Rio T."/>
            <person name="Nolan M."/>
            <person name="Lucas S."/>
            <person name="Chen F."/>
            <person name="Tice H."/>
            <person name="Cheng J.F."/>
            <person name="Saunders E."/>
            <person name="Bruce D."/>
            <person name="Goodwin L."/>
            <person name="Pitluck S."/>
            <person name="Mikhailova N."/>
            <person name="Pati A."/>
            <person name="Ivanova N."/>
            <person name="Mavrommatis K."/>
            <person name="Chen A."/>
            <person name="Palaniappan K."/>
            <person name="Chain P."/>
            <person name="Land M."/>
            <person name="Hauser L."/>
            <person name="Chang Y.J."/>
            <person name="Jeffries C.D."/>
            <person name="Brettin T."/>
            <person name="Han C."/>
            <person name="Rohde M."/>
            <person name="Goker M."/>
            <person name="Bristow J."/>
            <person name="Eisen J.A."/>
            <person name="Markowitz V."/>
            <person name="Hugenholtz P."/>
            <person name="Klenk H.P."/>
            <person name="Kyrpides N.C."/>
            <person name="Detter J.C."/>
        </authorList>
    </citation>
    <scope>NUCLEOTIDE SEQUENCE [LARGE SCALE GENOMIC DNA]</scope>
    <source>
        <strain evidence="3">ATCC 700874 / DSM 12286 / JCM 9738 / NCIMB 13541</strain>
    </source>
</reference>
<dbReference type="STRING" id="485914.Hmuk_1677"/>
<proteinExistence type="predicted"/>
<dbReference type="Proteomes" id="UP000001746">
    <property type="component" value="Chromosome"/>
</dbReference>
<dbReference type="eggNOG" id="arCOG08174">
    <property type="taxonomic scope" value="Archaea"/>
</dbReference>
<dbReference type="EMBL" id="CP001688">
    <property type="protein sequence ID" value="ACV47791.1"/>
    <property type="molecule type" value="Genomic_DNA"/>
</dbReference>
<keyword evidence="3" id="KW-1185">Reference proteome</keyword>
<evidence type="ECO:0000313" key="3">
    <source>
        <dbReference type="Proteomes" id="UP000001746"/>
    </source>
</evidence>
<feature type="region of interest" description="Disordered" evidence="1">
    <location>
        <begin position="1"/>
        <end position="37"/>
    </location>
</feature>
<gene>
    <name evidence="2" type="ordered locus">Hmuk_1677</name>
</gene>